<protein>
    <recommendedName>
        <fullName evidence="6">Short-chain dehydrogenase</fullName>
    </recommendedName>
</protein>
<gene>
    <name evidence="4" type="ORF">SAMN05421819_2404</name>
</gene>
<dbReference type="GO" id="GO:0016491">
    <property type="term" value="F:oxidoreductase activity"/>
    <property type="evidence" value="ECO:0007669"/>
    <property type="project" value="UniProtKB-KW"/>
</dbReference>
<dbReference type="GO" id="GO:0030497">
    <property type="term" value="P:fatty acid elongation"/>
    <property type="evidence" value="ECO:0007669"/>
    <property type="project" value="TreeGrafter"/>
</dbReference>
<dbReference type="PIRSF" id="PIRSF000126">
    <property type="entry name" value="11-beta-HSD1"/>
    <property type="match status" value="1"/>
</dbReference>
<evidence type="ECO:0000256" key="3">
    <source>
        <dbReference type="RuleBase" id="RU000363"/>
    </source>
</evidence>
<dbReference type="OrthoDB" id="9808814at2"/>
<organism evidence="4 5">
    <name type="scientific">Bryocella elongata</name>
    <dbReference type="NCBI Taxonomy" id="863522"/>
    <lineage>
        <taxon>Bacteria</taxon>
        <taxon>Pseudomonadati</taxon>
        <taxon>Acidobacteriota</taxon>
        <taxon>Terriglobia</taxon>
        <taxon>Terriglobales</taxon>
        <taxon>Acidobacteriaceae</taxon>
        <taxon>Bryocella</taxon>
    </lineage>
</organism>
<evidence type="ECO:0000313" key="4">
    <source>
        <dbReference type="EMBL" id="SEG25646.1"/>
    </source>
</evidence>
<reference evidence="4 5" key="1">
    <citation type="submission" date="2016-10" db="EMBL/GenBank/DDBJ databases">
        <authorList>
            <person name="de Groot N.N."/>
        </authorList>
    </citation>
    <scope>NUCLEOTIDE SEQUENCE [LARGE SCALE GENOMIC DNA]</scope>
    <source>
        <strain evidence="4 5">DSM 22489</strain>
    </source>
</reference>
<keyword evidence="2" id="KW-0560">Oxidoreductase</keyword>
<dbReference type="InterPro" id="IPR036291">
    <property type="entry name" value="NAD(P)-bd_dom_sf"/>
</dbReference>
<dbReference type="PRINTS" id="PR00080">
    <property type="entry name" value="SDRFAMILY"/>
</dbReference>
<sequence>MSTPSNTSTKGTALITGASTGIGAVYADRLAKRGYDLILVARSQDKLTEVAEQIQFSTGRKVETLQADLTAPADVKRVVQRLATDASITALVNNAGIAAANKLLEADPDYLEQMIYLNVTALTRLAHAAASAFVARGAGLIINIGSVVALAPELLNGTYSGTKAYVQNFSISLKNELADKGVTVQVVLPGATATPLWGKAGVPVHSLPAEWVMTTEDMVDASLAGLDQGEFATIPALPNAADFEAYEKARLALAPNLSRREPAARYGVASQQ</sequence>
<dbReference type="Gene3D" id="3.40.50.720">
    <property type="entry name" value="NAD(P)-binding Rossmann-like Domain"/>
    <property type="match status" value="1"/>
</dbReference>
<dbReference type="SUPFAM" id="SSF51735">
    <property type="entry name" value="NAD(P)-binding Rossmann-fold domains"/>
    <property type="match status" value="1"/>
</dbReference>
<dbReference type="Proteomes" id="UP000236728">
    <property type="component" value="Unassembled WGS sequence"/>
</dbReference>
<evidence type="ECO:0000256" key="1">
    <source>
        <dbReference type="ARBA" id="ARBA00022857"/>
    </source>
</evidence>
<comment type="similarity">
    <text evidence="3">Belongs to the short-chain dehydrogenases/reductases (SDR) family.</text>
</comment>
<evidence type="ECO:0000256" key="2">
    <source>
        <dbReference type="ARBA" id="ARBA00023002"/>
    </source>
</evidence>
<evidence type="ECO:0000313" key="5">
    <source>
        <dbReference type="Proteomes" id="UP000236728"/>
    </source>
</evidence>
<dbReference type="RefSeq" id="WP_103933256.1">
    <property type="nucleotide sequence ID" value="NZ_FNVA01000003.1"/>
</dbReference>
<keyword evidence="5" id="KW-1185">Reference proteome</keyword>
<dbReference type="PRINTS" id="PR00081">
    <property type="entry name" value="GDHRDH"/>
</dbReference>
<proteinExistence type="inferred from homology"/>
<keyword evidence="1" id="KW-0521">NADP</keyword>
<dbReference type="PANTHER" id="PTHR43086">
    <property type="entry name" value="VERY-LONG-CHAIN 3-OXOOACYL-COA REDUCTASE"/>
    <property type="match status" value="1"/>
</dbReference>
<accession>A0A1H5YQL3</accession>
<dbReference type="InterPro" id="IPR002347">
    <property type="entry name" value="SDR_fam"/>
</dbReference>
<dbReference type="PANTHER" id="PTHR43086:SF2">
    <property type="entry name" value="HYDROXYSTEROID DEHYDROGENASE-LIKE PROTEIN 1"/>
    <property type="match status" value="1"/>
</dbReference>
<dbReference type="EMBL" id="FNVA01000003">
    <property type="protein sequence ID" value="SEG25646.1"/>
    <property type="molecule type" value="Genomic_DNA"/>
</dbReference>
<evidence type="ECO:0008006" key="6">
    <source>
        <dbReference type="Google" id="ProtNLM"/>
    </source>
</evidence>
<dbReference type="AlphaFoldDB" id="A0A1H5YQL3"/>
<dbReference type="Pfam" id="PF00106">
    <property type="entry name" value="adh_short"/>
    <property type="match status" value="1"/>
</dbReference>
<name>A0A1H5YQL3_9BACT</name>